<dbReference type="GO" id="GO:0006952">
    <property type="term" value="P:defense response"/>
    <property type="evidence" value="ECO:0007669"/>
    <property type="project" value="UniProtKB-KW"/>
</dbReference>
<keyword evidence="14" id="KW-1015">Disulfide bond</keyword>
<sequence>MVPYYYISTSRGWGWRWGWGWGRRWHKGANSSGVYSREALDAPFCSSEICSNSRRAEGAKQESKMREKFLMKFLIIYLNLCFVVSLSSATLVWKPLSLHFPDLPAKFAVDVNSSGTCGALHVADPADACSPLSNPVASNDADHINFVLIVRGQCIFEDKIRNAQAAGYRAAIVYNDREKGSLVSMTASHEGVKVHAIFVSLETGVYLKEHARGETGECCIFPESNRGSWSVLMVSVFSLIVVFALFAVAFITPRPWRPWPGQNQPQSRRLDSKVVEALPCFLFSSASSSQCHGGETCAICLEDYQDGEKLKVLSCKHGRFLLLLLLAEFHASCVDSWLTKWGTFCPVCKHDMRNNSESNEGSFHVVGMPFELHGIFNFPSTYPESWRLMPPGRSCRYLDIFLEFLMEVWHNSAIGGPHRCFACLIQGFLQGYSNITCKFDMGVSRNWVMFLRGLFLLLLISRSSGAEVITVDVRAAKNLLESGYGYLDVRTAEEFKEGHVDAAKIFNIPYMFNTPEGRVKNPDFLKKVRSLCKEEDRLVVVCQSGARSLHATADLLGAGFKHVSNFGGGHMAWVQNGLKKLKFSLSFGGEMKKETVREGASLADTPTWAVATVITVMIIFGFFVHTCLKHFGKWLEKTKRKSLLAALEKIKDEMMLFGVLSLLMGHWIVFVAKICVKSSALSSRFYPCASKADLTSVAHTLVSRSNFLNSSLDREQVQTRRGSSYYCPEGQESFASHESLEQLHRFIFVLGVTHVSYSFVAIALAMIKIYSWRTWENQAITMAIQIEQESSEAASSNRKMKRLSTFIFHRTSHPWSQHKVLVWLLCFSRQFWSSINRADYMALRLGFITTHQLPLTYDFHKYMHRSMEEEFRDIVGISVPLWIYAIGCTLLNFHGTNTYLWLSFIPAILILLIGTKLHRVVVKLAVEIMDKCPWDGYHQFNLRDDLFWFGKPKLLLHLIQLISFQNALEMATFLWSLWEIKEPSCFMENRSFVVIRLTFGTVTQCWCSFITFPLYVIITQMGSRFKRSVVSENVRVSLGNWKKRVRAKQSASVGLVSAASNSSSDSLVDNMNKMDDFTSGAGSISMEGSCSIVKDPSILNQDTSAPEHSLHSSHSCDTDLDDHDDLIDVE</sequence>
<evidence type="ECO:0000256" key="19">
    <source>
        <dbReference type="PROSITE-ProRule" id="PRU00175"/>
    </source>
</evidence>
<reference evidence="24 25" key="1">
    <citation type="submission" date="2024-05" db="EMBL/GenBank/DDBJ databases">
        <title>Haplotype-resolved chromosome-level genome assembly of Huyou (Citrus changshanensis).</title>
        <authorList>
            <person name="Miao C."/>
            <person name="Chen W."/>
            <person name="Wu Y."/>
            <person name="Wang L."/>
            <person name="Zhao S."/>
            <person name="Grierson D."/>
            <person name="Xu C."/>
            <person name="Chen K."/>
        </authorList>
    </citation>
    <scope>NUCLEOTIDE SEQUENCE [LARGE SCALE GENOMIC DNA]</scope>
    <source>
        <strain evidence="24">01-14</strain>
        <tissue evidence="24">Leaf</tissue>
    </source>
</reference>
<dbReference type="AlphaFoldDB" id="A0AAP0QZB1"/>
<dbReference type="SMART" id="SM00450">
    <property type="entry name" value="RHOD"/>
    <property type="match status" value="1"/>
</dbReference>
<dbReference type="SUPFAM" id="SSF57850">
    <property type="entry name" value="RING/U-box"/>
    <property type="match status" value="1"/>
</dbReference>
<keyword evidence="6" id="KW-0479">Metal-binding</keyword>
<dbReference type="Proteomes" id="UP001428341">
    <property type="component" value="Unassembled WGS sequence"/>
</dbReference>
<dbReference type="PANTHER" id="PTHR31942">
    <property type="entry name" value="MLO-LIKE PROTEIN 1"/>
    <property type="match status" value="1"/>
</dbReference>
<dbReference type="CDD" id="cd02123">
    <property type="entry name" value="PA_C_RZF_like"/>
    <property type="match status" value="1"/>
</dbReference>
<dbReference type="Gene3D" id="3.40.250.10">
    <property type="entry name" value="Rhodanese-like domain"/>
    <property type="match status" value="1"/>
</dbReference>
<evidence type="ECO:0000256" key="13">
    <source>
        <dbReference type="ARBA" id="ARBA00023136"/>
    </source>
</evidence>
<organism evidence="24 25">
    <name type="scientific">Citrus x changshan-huyou</name>
    <dbReference type="NCBI Taxonomy" id="2935761"/>
    <lineage>
        <taxon>Eukaryota</taxon>
        <taxon>Viridiplantae</taxon>
        <taxon>Streptophyta</taxon>
        <taxon>Embryophyta</taxon>
        <taxon>Tracheophyta</taxon>
        <taxon>Spermatophyta</taxon>
        <taxon>Magnoliopsida</taxon>
        <taxon>eudicotyledons</taxon>
        <taxon>Gunneridae</taxon>
        <taxon>Pentapetalae</taxon>
        <taxon>rosids</taxon>
        <taxon>malvids</taxon>
        <taxon>Sapindales</taxon>
        <taxon>Rutaceae</taxon>
        <taxon>Aurantioideae</taxon>
        <taxon>Citrus</taxon>
    </lineage>
</organism>
<dbReference type="PROSITE" id="PS50206">
    <property type="entry name" value="RHODANESE_3"/>
    <property type="match status" value="1"/>
</dbReference>
<protein>
    <recommendedName>
        <fullName evidence="26">MLO-like protein</fullName>
    </recommendedName>
</protein>
<evidence type="ECO:0000313" key="25">
    <source>
        <dbReference type="Proteomes" id="UP001428341"/>
    </source>
</evidence>
<dbReference type="Pfam" id="PF02225">
    <property type="entry name" value="PA"/>
    <property type="match status" value="1"/>
</dbReference>
<evidence type="ECO:0000256" key="12">
    <source>
        <dbReference type="ARBA" id="ARBA00022989"/>
    </source>
</evidence>
<evidence type="ECO:0000256" key="20">
    <source>
        <dbReference type="SAM" id="MobiDB-lite"/>
    </source>
</evidence>
<keyword evidence="8 19" id="KW-0863">Zinc-finger</keyword>
<name>A0AAP0QZB1_9ROSI</name>
<feature type="compositionally biased region" description="Basic and acidic residues" evidence="20">
    <location>
        <begin position="1108"/>
        <end position="1117"/>
    </location>
</feature>
<dbReference type="SUPFAM" id="SSF52025">
    <property type="entry name" value="PA domain"/>
    <property type="match status" value="1"/>
</dbReference>
<feature type="transmembrane region" description="Helical" evidence="21">
    <location>
        <begin position="653"/>
        <end position="672"/>
    </location>
</feature>
<dbReference type="Gene3D" id="3.30.40.10">
    <property type="entry name" value="Zinc/RING finger domain, C3HC4 (zinc finger)"/>
    <property type="match status" value="1"/>
</dbReference>
<evidence type="ECO:0000256" key="15">
    <source>
        <dbReference type="ARBA" id="ARBA00023180"/>
    </source>
</evidence>
<dbReference type="InterPro" id="IPR013083">
    <property type="entry name" value="Znf_RING/FYVE/PHD"/>
</dbReference>
<keyword evidence="12 21" id="KW-1133">Transmembrane helix</keyword>
<keyword evidence="16" id="KW-0568">Pathogenesis-related protein</keyword>
<feature type="region of interest" description="Disordered" evidence="20">
    <location>
        <begin position="1101"/>
        <end position="1130"/>
    </location>
</feature>
<dbReference type="InterPro" id="IPR001763">
    <property type="entry name" value="Rhodanese-like_dom"/>
</dbReference>
<dbReference type="Pfam" id="PF00581">
    <property type="entry name" value="Rhodanese"/>
    <property type="match status" value="1"/>
</dbReference>
<evidence type="ECO:0000313" key="24">
    <source>
        <dbReference type="EMBL" id="KAK9227970.1"/>
    </source>
</evidence>
<keyword evidence="25" id="KW-1185">Reference proteome</keyword>
<dbReference type="Pfam" id="PF03094">
    <property type="entry name" value="Mlo"/>
    <property type="match status" value="1"/>
</dbReference>
<evidence type="ECO:0000256" key="16">
    <source>
        <dbReference type="ARBA" id="ARBA00023265"/>
    </source>
</evidence>
<evidence type="ECO:0000256" key="4">
    <source>
        <dbReference type="ARBA" id="ARBA00022554"/>
    </source>
</evidence>
<dbReference type="GO" id="GO:0015031">
    <property type="term" value="P:protein transport"/>
    <property type="evidence" value="ECO:0007669"/>
    <property type="project" value="UniProtKB-KW"/>
</dbReference>
<dbReference type="InterPro" id="IPR003137">
    <property type="entry name" value="PA_domain"/>
</dbReference>
<evidence type="ECO:0000256" key="3">
    <source>
        <dbReference type="ARBA" id="ARBA00022448"/>
    </source>
</evidence>
<dbReference type="InterPro" id="IPR004326">
    <property type="entry name" value="Mlo"/>
</dbReference>
<feature type="transmembrane region" description="Helical" evidence="21">
    <location>
        <begin position="231"/>
        <end position="251"/>
    </location>
</feature>
<evidence type="ECO:0000256" key="10">
    <source>
        <dbReference type="ARBA" id="ARBA00022833"/>
    </source>
</evidence>
<evidence type="ECO:0000259" key="23">
    <source>
        <dbReference type="PROSITE" id="PS50206"/>
    </source>
</evidence>
<dbReference type="PROSITE" id="PS50089">
    <property type="entry name" value="ZF_RING_2"/>
    <property type="match status" value="1"/>
</dbReference>
<keyword evidence="11" id="KW-0653">Protein transport</keyword>
<dbReference type="CDD" id="cd00158">
    <property type="entry name" value="RHOD"/>
    <property type="match status" value="1"/>
</dbReference>
<feature type="domain" description="RING-type" evidence="22">
    <location>
        <begin position="297"/>
        <end position="349"/>
    </location>
</feature>
<dbReference type="FunFam" id="3.50.30.30:FF:000020">
    <property type="entry name" value="Receptor homology region transmembrane domain-and RING domain-containing protein 2"/>
    <property type="match status" value="1"/>
</dbReference>
<evidence type="ECO:0000259" key="22">
    <source>
        <dbReference type="PROSITE" id="PS50089"/>
    </source>
</evidence>
<evidence type="ECO:0000256" key="6">
    <source>
        <dbReference type="ARBA" id="ARBA00022723"/>
    </source>
</evidence>
<accession>A0AAP0QZB1</accession>
<keyword evidence="13 21" id="KW-0472">Membrane</keyword>
<keyword evidence="5 21" id="KW-0812">Transmembrane</keyword>
<evidence type="ECO:0000256" key="11">
    <source>
        <dbReference type="ARBA" id="ARBA00022927"/>
    </source>
</evidence>
<dbReference type="Pfam" id="PF13639">
    <property type="entry name" value="zf-RING_2"/>
    <property type="match status" value="1"/>
</dbReference>
<comment type="similarity">
    <text evidence="2">Belongs to the MLO family.</text>
</comment>
<evidence type="ECO:0000256" key="9">
    <source>
        <dbReference type="ARBA" id="ARBA00022821"/>
    </source>
</evidence>
<feature type="transmembrane region" description="Helical" evidence="21">
    <location>
        <begin position="874"/>
        <end position="893"/>
    </location>
</feature>
<feature type="compositionally biased region" description="Acidic residues" evidence="20">
    <location>
        <begin position="1118"/>
        <end position="1130"/>
    </location>
</feature>
<evidence type="ECO:0000256" key="7">
    <source>
        <dbReference type="ARBA" id="ARBA00022729"/>
    </source>
</evidence>
<feature type="transmembrane region" description="Helical" evidence="21">
    <location>
        <begin position="997"/>
        <end position="1018"/>
    </location>
</feature>
<dbReference type="InterPro" id="IPR046450">
    <property type="entry name" value="PA_dom_sf"/>
</dbReference>
<proteinExistence type="inferred from homology"/>
<feature type="transmembrane region" description="Helical" evidence="21">
    <location>
        <begin position="69"/>
        <end position="93"/>
    </location>
</feature>
<dbReference type="PANTHER" id="PTHR31942:SF62">
    <property type="entry name" value="MLO-LIKE PROTEIN"/>
    <property type="match status" value="1"/>
</dbReference>
<keyword evidence="9" id="KW-0611">Plant defense</keyword>
<comment type="subcellular location">
    <subcellularLocation>
        <location evidence="17">Endomembrane system</location>
        <topology evidence="17">Single-pass type I membrane protein</topology>
    </subcellularLocation>
    <subcellularLocation>
        <location evidence="1">Membrane</location>
        <topology evidence="1">Multi-pass membrane protein</topology>
    </subcellularLocation>
    <subcellularLocation>
        <location evidence="18">Protein storage vacuole membrane</location>
    </subcellularLocation>
</comment>
<evidence type="ECO:0008006" key="26">
    <source>
        <dbReference type="Google" id="ProtNLM"/>
    </source>
</evidence>
<dbReference type="GO" id="GO:0032586">
    <property type="term" value="C:protein storage vacuole membrane"/>
    <property type="evidence" value="ECO:0007669"/>
    <property type="project" value="UniProtKB-SubCell"/>
</dbReference>
<evidence type="ECO:0000256" key="17">
    <source>
        <dbReference type="ARBA" id="ARBA00046288"/>
    </source>
</evidence>
<feature type="transmembrane region" description="Helical" evidence="21">
    <location>
        <begin position="899"/>
        <end position="917"/>
    </location>
</feature>
<dbReference type="InterPro" id="IPR044744">
    <property type="entry name" value="ZNRF4/RNF13/RNF167_PA"/>
</dbReference>
<comment type="caution">
    <text evidence="24">The sequence shown here is derived from an EMBL/GenBank/DDBJ whole genome shotgun (WGS) entry which is preliminary data.</text>
</comment>
<dbReference type="InterPro" id="IPR036873">
    <property type="entry name" value="Rhodanese-like_dom_sf"/>
</dbReference>
<keyword evidence="4" id="KW-0926">Vacuole</keyword>
<evidence type="ECO:0000256" key="2">
    <source>
        <dbReference type="ARBA" id="ARBA00006574"/>
    </source>
</evidence>
<dbReference type="GO" id="GO:0008270">
    <property type="term" value="F:zinc ion binding"/>
    <property type="evidence" value="ECO:0007669"/>
    <property type="project" value="UniProtKB-KW"/>
</dbReference>
<dbReference type="InterPro" id="IPR001841">
    <property type="entry name" value="Znf_RING"/>
</dbReference>
<gene>
    <name evidence="24" type="ORF">WN944_020916</name>
</gene>
<keyword evidence="15" id="KW-0325">Glycoprotein</keyword>
<evidence type="ECO:0000256" key="14">
    <source>
        <dbReference type="ARBA" id="ARBA00023157"/>
    </source>
</evidence>
<keyword evidence="3" id="KW-0813">Transport</keyword>
<dbReference type="SUPFAM" id="SSF52821">
    <property type="entry name" value="Rhodanese/Cell cycle control phosphatase"/>
    <property type="match status" value="1"/>
</dbReference>
<dbReference type="EMBL" id="JBCGBO010000001">
    <property type="protein sequence ID" value="KAK9227970.1"/>
    <property type="molecule type" value="Genomic_DNA"/>
</dbReference>
<dbReference type="Gene3D" id="3.50.30.30">
    <property type="match status" value="1"/>
</dbReference>
<evidence type="ECO:0000256" key="21">
    <source>
        <dbReference type="SAM" id="Phobius"/>
    </source>
</evidence>
<evidence type="ECO:0000256" key="1">
    <source>
        <dbReference type="ARBA" id="ARBA00004141"/>
    </source>
</evidence>
<evidence type="ECO:0000256" key="18">
    <source>
        <dbReference type="ARBA" id="ARBA00060484"/>
    </source>
</evidence>
<feature type="transmembrane region" description="Helical" evidence="21">
    <location>
        <begin position="608"/>
        <end position="632"/>
    </location>
</feature>
<feature type="domain" description="Rhodanese" evidence="23">
    <location>
        <begin position="487"/>
        <end position="582"/>
    </location>
</feature>
<evidence type="ECO:0000256" key="5">
    <source>
        <dbReference type="ARBA" id="ARBA00022692"/>
    </source>
</evidence>
<dbReference type="GO" id="GO:0012505">
    <property type="term" value="C:endomembrane system"/>
    <property type="evidence" value="ECO:0007669"/>
    <property type="project" value="UniProtKB-SubCell"/>
</dbReference>
<keyword evidence="10" id="KW-0862">Zinc</keyword>
<keyword evidence="7" id="KW-0732">Signal</keyword>
<evidence type="ECO:0000256" key="8">
    <source>
        <dbReference type="ARBA" id="ARBA00022771"/>
    </source>
</evidence>